<organism evidence="2 3">
    <name type="scientific">Pseudobutyrivibrio xylanivorans</name>
    <dbReference type="NCBI Taxonomy" id="185007"/>
    <lineage>
        <taxon>Bacteria</taxon>
        <taxon>Bacillati</taxon>
        <taxon>Bacillota</taxon>
        <taxon>Clostridia</taxon>
        <taxon>Lachnospirales</taxon>
        <taxon>Lachnospiraceae</taxon>
        <taxon>Pseudobutyrivibrio</taxon>
    </lineage>
</organism>
<sequence>MMENFQYLESQYLDDYKVYSDKDYYKSDFHPQILEYSDAIALPFKPLIEGSPNGKGGCLTSESEYINASALEAENLMNGPYEFNIENLEKSDCNVIWGGYYLDQWGHFLVDVLPRFWFTLNKIEYDYIVLTASKNKMQLSPNIAQLLIAIGIDLNKIKFIKNPTRFKKLYVPELSMKRPHYYSAEFKMFMDHIRATVKRPELTYDKVYLTRTGLKKAKQTEIGEKEIETIFRKNGYHIVKPEKLSFLEQLSIYADCKEIVTTSGTLPHNMIFSPSSTKWTIINRNVRINTIQFPINQLSGCEVIYIDSYIQLFPVSPTSGPYWYYISNSLIDYLRDNDLKYKIGKNGFSKSIKNTINAKKYCLKYLQYKDSSYDIGGEIIASTRPLSENTRRYNIYFSNRIKLDPIYTDLHLHSTVLRVIKNFIKFLLGKSSK</sequence>
<accession>A0A5P6VUI2</accession>
<dbReference type="EMBL" id="CP043029">
    <property type="protein sequence ID" value="QFJ56313.1"/>
    <property type="molecule type" value="Genomic_DNA"/>
</dbReference>
<dbReference type="Pfam" id="PF04577">
    <property type="entry name" value="Glyco_transf_61"/>
    <property type="match status" value="1"/>
</dbReference>
<protein>
    <submittedName>
        <fullName evidence="2">Glycosyltransferase family 61 protein</fullName>
    </submittedName>
</protein>
<proteinExistence type="predicted"/>
<dbReference type="InterPro" id="IPR049625">
    <property type="entry name" value="Glyco_transf_61_cat"/>
</dbReference>
<dbReference type="AlphaFoldDB" id="A0A5P6VUI2"/>
<dbReference type="GO" id="GO:0016757">
    <property type="term" value="F:glycosyltransferase activity"/>
    <property type="evidence" value="ECO:0007669"/>
    <property type="project" value="InterPro"/>
</dbReference>
<dbReference type="KEGG" id="pxv:FXF36_15455"/>
<dbReference type="OrthoDB" id="7843421at2"/>
<evidence type="ECO:0000313" key="3">
    <source>
        <dbReference type="Proteomes" id="UP000327030"/>
    </source>
</evidence>
<geneLocation type="plasmid" evidence="3">
    <name>pnp95</name>
</geneLocation>
<reference evidence="3" key="1">
    <citation type="submission" date="2019-08" db="EMBL/GenBank/DDBJ databases">
        <title>Complete Genome Sequence of the Polysaccharide-Degrading Rumen Bacterium Pseudobutyrivibrio xylanivorans MA3014.</title>
        <authorList>
            <person name="Palevich N."/>
            <person name="Maclean P.H."/>
            <person name="Kelly W.J."/>
            <person name="Leahy S.C."/>
            <person name="Rakonjac J."/>
            <person name="Attwood G.T."/>
        </authorList>
    </citation>
    <scope>NUCLEOTIDE SEQUENCE [LARGE SCALE GENOMIC DNA]</scope>
    <source>
        <strain evidence="3">MA3014</strain>
        <plasmid evidence="3">pnp95</plasmid>
    </source>
</reference>
<gene>
    <name evidence="2" type="ORF">FXF36_15455</name>
</gene>
<feature type="domain" description="Glycosyltransferase 61 catalytic" evidence="1">
    <location>
        <begin position="105"/>
        <end position="278"/>
    </location>
</feature>
<dbReference type="Proteomes" id="UP000327030">
    <property type="component" value="Plasmid pNP95"/>
</dbReference>
<dbReference type="RefSeq" id="WP_151625910.1">
    <property type="nucleotide sequence ID" value="NZ_CP043029.1"/>
</dbReference>
<keyword evidence="2" id="KW-0614">Plasmid</keyword>
<evidence type="ECO:0000259" key="1">
    <source>
        <dbReference type="Pfam" id="PF04577"/>
    </source>
</evidence>
<evidence type="ECO:0000313" key="2">
    <source>
        <dbReference type="EMBL" id="QFJ56313.1"/>
    </source>
</evidence>
<name>A0A5P6VUI2_PSEXY</name>